<dbReference type="CDD" id="cd03263">
    <property type="entry name" value="ABC_subfamily_A"/>
    <property type="match status" value="2"/>
</dbReference>
<keyword evidence="8 11" id="KW-1133">Transmembrane helix</keyword>
<comment type="similarity">
    <text evidence="2">Belongs to the ABC transporter superfamily. ABCA family.</text>
</comment>
<evidence type="ECO:0000256" key="9">
    <source>
        <dbReference type="ARBA" id="ARBA00023136"/>
    </source>
</evidence>
<comment type="subcellular location">
    <subcellularLocation>
        <location evidence="1">Membrane</location>
        <topology evidence="1">Multi-pass membrane protein</topology>
    </subcellularLocation>
</comment>
<evidence type="ECO:0000313" key="13">
    <source>
        <dbReference type="EMBL" id="KAJ0397450.1"/>
    </source>
</evidence>
<dbReference type="Proteomes" id="UP001209570">
    <property type="component" value="Unassembled WGS sequence"/>
</dbReference>
<dbReference type="InterPro" id="IPR026082">
    <property type="entry name" value="ABCA"/>
</dbReference>
<dbReference type="Pfam" id="PF00005">
    <property type="entry name" value="ABC_tran"/>
    <property type="match status" value="2"/>
</dbReference>
<dbReference type="PROSITE" id="PS00211">
    <property type="entry name" value="ABC_TRANSPORTER_1"/>
    <property type="match status" value="2"/>
</dbReference>
<feature type="transmembrane region" description="Helical" evidence="11">
    <location>
        <begin position="1696"/>
        <end position="1721"/>
    </location>
</feature>
<dbReference type="EMBL" id="JAKCXM010000251">
    <property type="protein sequence ID" value="KAJ0397450.1"/>
    <property type="molecule type" value="Genomic_DNA"/>
</dbReference>
<keyword evidence="4 11" id="KW-0812">Transmembrane</keyword>
<feature type="transmembrane region" description="Helical" evidence="11">
    <location>
        <begin position="1393"/>
        <end position="1413"/>
    </location>
</feature>
<protein>
    <recommendedName>
        <fullName evidence="12">ABC transporter domain-containing protein</fullName>
    </recommendedName>
</protein>
<dbReference type="InterPro" id="IPR017871">
    <property type="entry name" value="ABC_transporter-like_CS"/>
</dbReference>
<feature type="domain" description="ABC transporter" evidence="12">
    <location>
        <begin position="1025"/>
        <end position="1255"/>
    </location>
</feature>
<evidence type="ECO:0000256" key="8">
    <source>
        <dbReference type="ARBA" id="ARBA00022989"/>
    </source>
</evidence>
<dbReference type="GO" id="GO:0005319">
    <property type="term" value="F:lipid transporter activity"/>
    <property type="evidence" value="ECO:0007669"/>
    <property type="project" value="TreeGrafter"/>
</dbReference>
<dbReference type="InterPro" id="IPR003439">
    <property type="entry name" value="ABC_transporter-like_ATP-bd"/>
</dbReference>
<keyword evidence="5" id="KW-0677">Repeat</keyword>
<feature type="compositionally biased region" description="Polar residues" evidence="10">
    <location>
        <begin position="628"/>
        <end position="645"/>
    </location>
</feature>
<feature type="domain" description="ABC transporter" evidence="12">
    <location>
        <begin position="1873"/>
        <end position="2106"/>
    </location>
</feature>
<dbReference type="PROSITE" id="PS50893">
    <property type="entry name" value="ABC_TRANSPORTER_2"/>
    <property type="match status" value="2"/>
</dbReference>
<evidence type="ECO:0000256" key="7">
    <source>
        <dbReference type="ARBA" id="ARBA00022840"/>
    </source>
</evidence>
<feature type="transmembrane region" description="Helical" evidence="11">
    <location>
        <begin position="1809"/>
        <end position="1830"/>
    </location>
</feature>
<feature type="transmembrane region" description="Helical" evidence="11">
    <location>
        <begin position="791"/>
        <end position="819"/>
    </location>
</feature>
<evidence type="ECO:0000256" key="1">
    <source>
        <dbReference type="ARBA" id="ARBA00004141"/>
    </source>
</evidence>
<dbReference type="Pfam" id="PF12698">
    <property type="entry name" value="ABC2_membrane_3"/>
    <property type="match status" value="2"/>
</dbReference>
<reference evidence="13" key="1">
    <citation type="submission" date="2021-12" db="EMBL/GenBank/DDBJ databases">
        <title>Prjna785345.</title>
        <authorList>
            <person name="Rujirawat T."/>
            <person name="Krajaejun T."/>
        </authorList>
    </citation>
    <scope>NUCLEOTIDE SEQUENCE</scope>
    <source>
        <strain evidence="13">Pi057C3</strain>
    </source>
</reference>
<dbReference type="GO" id="GO:0140359">
    <property type="term" value="F:ABC-type transporter activity"/>
    <property type="evidence" value="ECO:0007669"/>
    <property type="project" value="InterPro"/>
</dbReference>
<keyword evidence="7" id="KW-0067">ATP-binding</keyword>
<dbReference type="Gene3D" id="3.40.50.300">
    <property type="entry name" value="P-loop containing nucleotide triphosphate hydrolases"/>
    <property type="match status" value="2"/>
</dbReference>
<dbReference type="InterPro" id="IPR027417">
    <property type="entry name" value="P-loop_NTPase"/>
</dbReference>
<dbReference type="PANTHER" id="PTHR19229:SF36">
    <property type="entry name" value="ATP-BINDING CASSETTE SUB-FAMILY A MEMBER 2"/>
    <property type="match status" value="1"/>
</dbReference>
<organism evidence="13 14">
    <name type="scientific">Pythium insidiosum</name>
    <name type="common">Pythiosis disease agent</name>
    <dbReference type="NCBI Taxonomy" id="114742"/>
    <lineage>
        <taxon>Eukaryota</taxon>
        <taxon>Sar</taxon>
        <taxon>Stramenopiles</taxon>
        <taxon>Oomycota</taxon>
        <taxon>Peronosporomycetes</taxon>
        <taxon>Pythiales</taxon>
        <taxon>Pythiaceae</taxon>
        <taxon>Pythium</taxon>
    </lineage>
</organism>
<dbReference type="PANTHER" id="PTHR19229">
    <property type="entry name" value="ATP-BINDING CASSETTE TRANSPORTER SUBFAMILY A ABCA"/>
    <property type="match status" value="1"/>
</dbReference>
<feature type="region of interest" description="Disordered" evidence="10">
    <location>
        <begin position="274"/>
        <end position="315"/>
    </location>
</feature>
<evidence type="ECO:0000256" key="5">
    <source>
        <dbReference type="ARBA" id="ARBA00022737"/>
    </source>
</evidence>
<feature type="transmembrane region" description="Helical" evidence="11">
    <location>
        <begin position="750"/>
        <end position="770"/>
    </location>
</feature>
<feature type="compositionally biased region" description="Low complexity" evidence="10">
    <location>
        <begin position="678"/>
        <end position="689"/>
    </location>
</feature>
<dbReference type="SUPFAM" id="SSF52540">
    <property type="entry name" value="P-loop containing nucleoside triphosphate hydrolases"/>
    <property type="match status" value="2"/>
</dbReference>
<dbReference type="GO" id="GO:0016887">
    <property type="term" value="F:ATP hydrolysis activity"/>
    <property type="evidence" value="ECO:0007669"/>
    <property type="project" value="InterPro"/>
</dbReference>
<feature type="region of interest" description="Disordered" evidence="10">
    <location>
        <begin position="628"/>
        <end position="648"/>
    </location>
</feature>
<dbReference type="InterPro" id="IPR013525">
    <property type="entry name" value="ABC2_TM"/>
</dbReference>
<evidence type="ECO:0000256" key="4">
    <source>
        <dbReference type="ARBA" id="ARBA00022692"/>
    </source>
</evidence>
<feature type="region of interest" description="Disordered" evidence="10">
    <location>
        <begin position="672"/>
        <end position="691"/>
    </location>
</feature>
<proteinExistence type="inferred from homology"/>
<feature type="transmembrane region" description="Helical" evidence="11">
    <location>
        <begin position="1604"/>
        <end position="1629"/>
    </location>
</feature>
<comment type="caution">
    <text evidence="13">The sequence shown here is derived from an EMBL/GenBank/DDBJ whole genome shotgun (WGS) entry which is preliminary data.</text>
</comment>
<evidence type="ECO:0000256" key="2">
    <source>
        <dbReference type="ARBA" id="ARBA00008869"/>
    </source>
</evidence>
<feature type="region of interest" description="Disordered" evidence="10">
    <location>
        <begin position="96"/>
        <end position="148"/>
    </location>
</feature>
<keyword evidence="14" id="KW-1185">Reference proteome</keyword>
<feature type="transmembrane region" description="Helical" evidence="11">
    <location>
        <begin position="825"/>
        <end position="845"/>
    </location>
</feature>
<keyword evidence="3" id="KW-0813">Transport</keyword>
<keyword evidence="6" id="KW-0547">Nucleotide-binding</keyword>
<keyword evidence="9 11" id="KW-0472">Membrane</keyword>
<dbReference type="SMART" id="SM00382">
    <property type="entry name" value="AAA"/>
    <property type="match status" value="2"/>
</dbReference>
<feature type="transmembrane region" description="Helical" evidence="11">
    <location>
        <begin position="852"/>
        <end position="873"/>
    </location>
</feature>
<gene>
    <name evidence="13" type="ORF">P43SY_006549</name>
</gene>
<evidence type="ECO:0000256" key="11">
    <source>
        <dbReference type="SAM" id="Phobius"/>
    </source>
</evidence>
<evidence type="ECO:0000259" key="12">
    <source>
        <dbReference type="PROSITE" id="PS50893"/>
    </source>
</evidence>
<evidence type="ECO:0000256" key="3">
    <source>
        <dbReference type="ARBA" id="ARBA00022448"/>
    </source>
</evidence>
<accession>A0AAD5Q4Q4</accession>
<sequence>MDAASPHTAMAYGGIIGNGRGESCSPSRAGASAAAAAADRRQQEEPEHEDRCNPTPLSSHAAAASAIHGFVTPPTREYPEEYAKYQASIRLDADGLTMASPSSSGIKRKRVTEPSRENEDASDAFVDLGKPLPAAPKRKGSSDYLRKGQWTPTEERLARLLIEAFEEGYLPIYTGIRLRGYLAVQLQCDPMRVSKKLCAGSIDGKQIPKNYGQRKFRLRKKQLWDREEAGRIISTLERLTRELWNETAIAMPANLTLSSTRNADDDEVELLGAAMPVKKLSPPANKSKRQKEGVDSDATLGAASPPRHPSARRTTPTAVRSLLWKNWLLKKRHPIATLLEITLPCLYIVLVGLTKGQTANMTVPAGWSDTSPTDGSRGTSHNVFEASGSSFPASAPLFYSTEVTLTGIILSLGGESIDDGLQLDELAPADLSACKTGVMVRGAIGTDPSSPYRVPDECANKVSPYKIAIAPDNTFTREYFMQTMDQWYPRIKLLNGTGVVPEIPSLRQSVVFYKTVKDLEDYIASNKYGDGRKNPRIYGGIVFDKLPSDDEIGQFTSIEYTLRFNSTSGRDASRFVPRTNGDPPAISPFQRKINVDDYPRYATSGFMTLQTLVTRFVTCMPEWNATTKKTTGRCQRPQTTAPSSSDIDKQLLTSLDKDVQLQIALPTLWSSEQNANQDGPSSSSDGRGSAKNASSIALSTVIARGDPSVQEALLKPLRQVPQAYLGGAVAPFPIESYVSSRFYGDVKEDFALIFILAYLYCVSRILVVLIQEKESRLREYMKILGVKENAIIVSWYITYGAILLVGAILQALAGLVGLFANSSVLIVFLFFFLFGLSVLAFGFLVSTIFSKARVGVLSGLVLFFMMYFGSFVFTPQTSERSKSIGCLLPPVALAQGVRVLATLESTGQGIAFANISVLSENFRFSTALLFFLVDTVLYTLLGLYFENALPKEYGTTLKWYFPVSPSYWRGRRLQKAARTNSDDDVVLGEDSPRAVGLILDVNPNVEPVGADLHEQERNGDVLSIQRLRKVFPVPGGEKVAVKGLNLVMYKDQITCLLGHNGAGKTTLISMLTGMIAPSSGTASFQGLTITHDMDEIRESLGICFQHDVLFADLTVEEHLLLFGQIKGYAKEELRAVVDCQIQEVGLNEKCNVLSSALSGGMKRKLSVAVSLLGDSSLVFLDEPTSGMDPYSRRSTRELLLNNRHGRVMVLTTHFMDEADILGDRIAIMAEGGLRCCGSSLFLKNKYGAGYNLTLVKDDRVCNDSDVINFISTYVPNAQVLSNVGSELAFQLPLESSRAFATMFGDLDSRLSDLGLLSYGVSVTTLEEVFIKVAEATDADDQSKNARVEHSLVDNPVVASPTNDSARTTKTGLFFAQLQALFLKRLRVAKRDRTMLVFSTFLPVLLLLAGLMLLDISSIRKNDPKLPLTTDAYGLKDKSPTPFYCQADEHKWCSAILSGNTFTGALPEQLTSDVIKSPSYDSDTPHVFGVTYTSPKINASGATRFGLRLGEEMYKRGYGKNGKAVESQYGAYLMYGESSRHLVAYNVFLNTSSTHGAPLFKALLDQAIYRFFAANVSGSSAPVQLKVSSHPLPLTALSKAVFGSFIWFSACIFIVIAFTFFPASIVVFLVREKQSEHNAKHQQLVSGVSLGAFWLSNYLWDLLTYIVPFAAAVILIKAFGIPSLTGNGCVTCTESTFVSVIVLFFCFGLAICPFTYCLSYLFREHASSQMYTIMINFVIGVALLVVSFKLDSAESTKDVNAVLVFIWRLSPLFNLGNGLLRLTMNEMTSVLNGDKEKKSSFSTDLMGYELVFLLLSAVVFSSAVVGIDYALTFPNVKKNLMSGASSVDEEAFDEDVDVRNEAQRVQDGAFDDVVVLKNLRKVYPGGPVAVCNLSFGLKRGECFGFLGINGAGKTSTMKMLTGDVLPSSGTATLGGFDILTQQIQVRRQIGYCPQFDALFELLTVREHLELFARIKGVSRADLVDVVTEKIHQLNLEAFENKLAGSLSGGNKRKLSVAIAMIGDPRIIFLDEPSTGMDPVSRRFMWDVIAGISTRSKSATIVLTTHSMEESEALCSRVGIMVLDVKMSAPQPHEHEEVMERIFGQHSGTVTANDLDDKCQSFGNASLASRIEPGHPTGYSLAAAMDRDGFIRAEAFAAWCMEETRFDELDGFLRRSFGDVNVQIMERHNDFCRFKLRDSNDQLKLSKVFALVEDIKTRMHIRQYSVSQTTLEQIFNNFAAQQGEEKTVVRGMNVASEYQ</sequence>
<feature type="region of interest" description="Disordered" evidence="10">
    <location>
        <begin position="1"/>
        <end position="75"/>
    </location>
</feature>
<dbReference type="GO" id="GO:0005524">
    <property type="term" value="F:ATP binding"/>
    <property type="evidence" value="ECO:0007669"/>
    <property type="project" value="UniProtKB-KW"/>
</dbReference>
<feature type="compositionally biased region" description="Basic and acidic residues" evidence="10">
    <location>
        <begin position="38"/>
        <end position="52"/>
    </location>
</feature>
<dbReference type="FunFam" id="3.40.50.300:FF:000298">
    <property type="entry name" value="ATP-binding cassette sub-family A member 12"/>
    <property type="match status" value="1"/>
</dbReference>
<feature type="transmembrane region" description="Helical" evidence="11">
    <location>
        <begin position="1727"/>
        <end position="1747"/>
    </location>
</feature>
<evidence type="ECO:0000256" key="10">
    <source>
        <dbReference type="SAM" id="MobiDB-lite"/>
    </source>
</evidence>
<feature type="transmembrane region" description="Helical" evidence="11">
    <location>
        <begin position="1665"/>
        <end position="1684"/>
    </location>
</feature>
<name>A0AAD5Q4Q4_PYTIN</name>
<dbReference type="FunFam" id="3.40.50.300:FF:000335">
    <property type="entry name" value="ATP binding cassette subfamily A member 5"/>
    <property type="match status" value="1"/>
</dbReference>
<evidence type="ECO:0000313" key="14">
    <source>
        <dbReference type="Proteomes" id="UP001209570"/>
    </source>
</evidence>
<evidence type="ECO:0000256" key="6">
    <source>
        <dbReference type="ARBA" id="ARBA00022741"/>
    </source>
</evidence>
<dbReference type="GO" id="GO:0016020">
    <property type="term" value="C:membrane"/>
    <property type="evidence" value="ECO:0007669"/>
    <property type="project" value="UniProtKB-SubCell"/>
</dbReference>
<dbReference type="InterPro" id="IPR003593">
    <property type="entry name" value="AAA+_ATPase"/>
</dbReference>